<dbReference type="OrthoDB" id="63112at2759"/>
<dbReference type="PANTHER" id="PTHR15396:SF1">
    <property type="entry name" value="RIBONUCLEASE P PROTEIN SUBUNIT P40"/>
    <property type="match status" value="1"/>
</dbReference>
<dbReference type="GO" id="GO:0001682">
    <property type="term" value="P:tRNA 5'-leader removal"/>
    <property type="evidence" value="ECO:0007669"/>
    <property type="project" value="InterPro"/>
</dbReference>
<accession>A0A2K3QB55</accession>
<dbReference type="Pfam" id="PF08584">
    <property type="entry name" value="Ribonuc_P_40"/>
    <property type="match status" value="2"/>
</dbReference>
<organism evidence="1 2">
    <name type="scientific">Tolypocladium capitatum</name>
    <dbReference type="NCBI Taxonomy" id="45235"/>
    <lineage>
        <taxon>Eukaryota</taxon>
        <taxon>Fungi</taxon>
        <taxon>Dikarya</taxon>
        <taxon>Ascomycota</taxon>
        <taxon>Pezizomycotina</taxon>
        <taxon>Sordariomycetes</taxon>
        <taxon>Hypocreomycetidae</taxon>
        <taxon>Hypocreales</taxon>
        <taxon>Ophiocordycipitaceae</taxon>
        <taxon>Tolypocladium</taxon>
    </lineage>
</organism>
<dbReference type="PANTHER" id="PTHR15396">
    <property type="entry name" value="RIBONUCLEASE P PROTEIN SUBUNIT P40"/>
    <property type="match status" value="1"/>
</dbReference>
<dbReference type="GO" id="GO:0000171">
    <property type="term" value="F:ribonuclease MRP activity"/>
    <property type="evidence" value="ECO:0007669"/>
    <property type="project" value="TreeGrafter"/>
</dbReference>
<proteinExistence type="predicted"/>
<keyword evidence="2" id="KW-1185">Reference proteome</keyword>
<evidence type="ECO:0000313" key="2">
    <source>
        <dbReference type="Proteomes" id="UP000236621"/>
    </source>
</evidence>
<dbReference type="GO" id="GO:0000447">
    <property type="term" value="P:endonucleolytic cleavage in ITS1 to separate SSU-rRNA from 5.8S rRNA and LSU-rRNA from tricistronic rRNA transcript (SSU-rRNA, 5.8S rRNA, LSU-rRNA)"/>
    <property type="evidence" value="ECO:0007669"/>
    <property type="project" value="TreeGrafter"/>
</dbReference>
<gene>
    <name evidence="1" type="ORF">TCAP_05276</name>
</gene>
<evidence type="ECO:0000313" key="1">
    <source>
        <dbReference type="EMBL" id="PNY24786.1"/>
    </source>
</evidence>
<dbReference type="GO" id="GO:0004526">
    <property type="term" value="F:ribonuclease P activity"/>
    <property type="evidence" value="ECO:0007669"/>
    <property type="project" value="TreeGrafter"/>
</dbReference>
<dbReference type="AlphaFoldDB" id="A0A2K3QB55"/>
<sequence>MMFTQPCSSIYQSSTCFVTYGTMGHVDPKQPPQRSKPWTTIAAQDFIHKVDLIVPQECYAVLHQKVVEQRQQPCYARVTMTLGQLLEGDFFCEYIKKGDILMLSEGRANTDNTFTLRKGTLSMYLDKETFERAGLAGKPYGAKGNRGDKPPRWGKTYILLLKKRASIPGIFTDASIPVVTYDLTSPLMVHGKRGFGRLLRACETVLDKPLEWIFCNSHTSTPSPDPLEKHKPVKHIAEQTQLQNKEAAQVMLAVPSSILSNGDRPALEETATELYEWLSLIRLQSPRVAASDTIDPYLSRYTAPSSDGGGSTQVCMLSWQGCIAAGWLRDLVTDVLTACSPQQWFSMSATSFSKTVPGNSNDLTLLRPSGAAGEYLMWETRSLD</sequence>
<dbReference type="InterPro" id="IPR013893">
    <property type="entry name" value="RNase_P_Rpp40"/>
</dbReference>
<protein>
    <submittedName>
        <fullName evidence="1">Ribonuclease P protein subunit p40</fullName>
    </submittedName>
</protein>
<reference evidence="1 2" key="1">
    <citation type="submission" date="2017-08" db="EMBL/GenBank/DDBJ databases">
        <title>Harnessing the power of phylogenomics to disentangle the directionality and signatures of interkingdom host jumping in the parasitic fungal genus Tolypocladium.</title>
        <authorList>
            <person name="Quandt C.A."/>
            <person name="Patterson W."/>
            <person name="Spatafora J.W."/>
        </authorList>
    </citation>
    <scope>NUCLEOTIDE SEQUENCE [LARGE SCALE GENOMIC DNA]</scope>
    <source>
        <strain evidence="1 2">CBS 113982</strain>
    </source>
</reference>
<dbReference type="Proteomes" id="UP000236621">
    <property type="component" value="Unassembled WGS sequence"/>
</dbReference>
<dbReference type="STRING" id="45235.A0A2K3QB55"/>
<dbReference type="GO" id="GO:0030681">
    <property type="term" value="C:multimeric ribonuclease P complex"/>
    <property type="evidence" value="ECO:0007669"/>
    <property type="project" value="TreeGrafter"/>
</dbReference>
<comment type="caution">
    <text evidence="1">The sequence shown here is derived from an EMBL/GenBank/DDBJ whole genome shotgun (WGS) entry which is preliminary data.</text>
</comment>
<dbReference type="EMBL" id="NRSZ01000845">
    <property type="protein sequence ID" value="PNY24786.1"/>
    <property type="molecule type" value="Genomic_DNA"/>
</dbReference>
<dbReference type="GO" id="GO:0000172">
    <property type="term" value="C:ribonuclease MRP complex"/>
    <property type="evidence" value="ECO:0007669"/>
    <property type="project" value="TreeGrafter"/>
</dbReference>
<name>A0A2K3QB55_9HYPO</name>